<feature type="transmembrane region" description="Helical" evidence="1">
    <location>
        <begin position="53"/>
        <end position="74"/>
    </location>
</feature>
<name>A0ABP9ZTG5_9GAMM</name>
<keyword evidence="1" id="KW-0472">Membrane</keyword>
<keyword evidence="1" id="KW-0812">Transmembrane</keyword>
<keyword evidence="1" id="KW-1133">Transmembrane helix</keyword>
<comment type="caution">
    <text evidence="2">The sequence shown here is derived from an EMBL/GenBank/DDBJ whole genome shotgun (WGS) entry which is preliminary data.</text>
</comment>
<keyword evidence="3" id="KW-1185">Reference proteome</keyword>
<accession>A0ABP9ZTG5</accession>
<sequence length="139" mass="14912">MSGFVALLRGRGRVYLLEAIVCFSGPVLLLGLGLVALPLAFADSSEPLLRWQLTGMLLGGFIGLWGVIQLVLKVAYPRRDVAGPRAIVFALLIGIGAVLAFYQGMRLSPAATMLLVVMPLLGAAHFLFLGRDYLTRRGS</sequence>
<dbReference type="RefSeq" id="WP_353389505.1">
    <property type="nucleotide sequence ID" value="NZ_BAABWD010000004.1"/>
</dbReference>
<feature type="transmembrane region" description="Helical" evidence="1">
    <location>
        <begin position="110"/>
        <end position="129"/>
    </location>
</feature>
<evidence type="ECO:0000256" key="1">
    <source>
        <dbReference type="SAM" id="Phobius"/>
    </source>
</evidence>
<organism evidence="2 3">
    <name type="scientific">Halopseudomonas sabulinigri</name>
    <dbReference type="NCBI Taxonomy" id="472181"/>
    <lineage>
        <taxon>Bacteria</taxon>
        <taxon>Pseudomonadati</taxon>
        <taxon>Pseudomonadota</taxon>
        <taxon>Gammaproteobacteria</taxon>
        <taxon>Pseudomonadales</taxon>
        <taxon>Pseudomonadaceae</taxon>
        <taxon>Halopseudomonas</taxon>
    </lineage>
</organism>
<gene>
    <name evidence="2" type="ORF">NBRC116187_31080</name>
</gene>
<dbReference type="EMBL" id="BAABWD010000004">
    <property type="protein sequence ID" value="GAA6132748.1"/>
    <property type="molecule type" value="Genomic_DNA"/>
</dbReference>
<proteinExistence type="predicted"/>
<feature type="transmembrane region" description="Helical" evidence="1">
    <location>
        <begin position="15"/>
        <end position="41"/>
    </location>
</feature>
<feature type="transmembrane region" description="Helical" evidence="1">
    <location>
        <begin position="86"/>
        <end position="104"/>
    </location>
</feature>
<reference evidence="2 3" key="1">
    <citation type="submission" date="2024-04" db="EMBL/GenBank/DDBJ databases">
        <title>Draft genome sequence of Halopseudomonas sabulinigri NBRC 116187.</title>
        <authorList>
            <person name="Miyakawa T."/>
            <person name="Kusuya Y."/>
            <person name="Miura T."/>
        </authorList>
    </citation>
    <scope>NUCLEOTIDE SEQUENCE [LARGE SCALE GENOMIC DNA]</scope>
    <source>
        <strain evidence="2 3">4NH20-0042</strain>
    </source>
</reference>
<evidence type="ECO:0008006" key="4">
    <source>
        <dbReference type="Google" id="ProtNLM"/>
    </source>
</evidence>
<evidence type="ECO:0000313" key="3">
    <source>
        <dbReference type="Proteomes" id="UP001486808"/>
    </source>
</evidence>
<evidence type="ECO:0000313" key="2">
    <source>
        <dbReference type="EMBL" id="GAA6132748.1"/>
    </source>
</evidence>
<dbReference type="Proteomes" id="UP001486808">
    <property type="component" value="Unassembled WGS sequence"/>
</dbReference>
<protein>
    <recommendedName>
        <fullName evidence="4">Transmembrane protein</fullName>
    </recommendedName>
</protein>